<sequence>MQPPNLPSTRKLLAAVLLLYFGRLLYKLARWVHHVLISVDESKKVHHNCIPAADYKPTAVQQESLQLVKQHYPELLPLVESGILVAVQPAKMLAGRMQKQQAGAAAAVAGEQQAQQEGAAQADATEGPPGTADLHAQLVESPALHNLLVNKLPELLFIIGTVHVSKQSAEQVKQVLRALNPSLVVLELCQARIQAMLVEPYRDPLHDLEPCPDKMAAAAALKQRSTAEILSAALKSRDHNVLSAMMGGMYSQLEDKLEVRAGCEFIAARATLIEMLQEQQQLQQQQQPAHEAVWVERCVAGDRELLDTLLGLWGSLKPWRRLKFIWDLLTALVCGISEDDIKSLAEADMVELLLTEFAQEYPEVMRPLLHDRNWVLATNTLQAAQISAHNALGSPVVAIVGKGHIPGMVYVIESVVNVFAQAHGSGMQLEATAAE</sequence>
<dbReference type="InterPro" id="IPR002816">
    <property type="entry name" value="TraB/PrgY/GumN_fam"/>
</dbReference>
<dbReference type="InterPro" id="IPR046345">
    <property type="entry name" value="TraB_PrgY-like"/>
</dbReference>
<evidence type="ECO:0000313" key="1">
    <source>
        <dbReference type="EMBL" id="SZX70442.1"/>
    </source>
</evidence>
<dbReference type="PANTHER" id="PTHR21530">
    <property type="entry name" value="PHEROMONE SHUTDOWN PROTEIN"/>
    <property type="match status" value="1"/>
</dbReference>
<name>A0A383W022_TETOB</name>
<evidence type="ECO:0008006" key="3">
    <source>
        <dbReference type="Google" id="ProtNLM"/>
    </source>
</evidence>
<accession>A0A383W022</accession>
<proteinExistence type="predicted"/>
<organism evidence="1 2">
    <name type="scientific">Tetradesmus obliquus</name>
    <name type="common">Green alga</name>
    <name type="synonym">Acutodesmus obliquus</name>
    <dbReference type="NCBI Taxonomy" id="3088"/>
    <lineage>
        <taxon>Eukaryota</taxon>
        <taxon>Viridiplantae</taxon>
        <taxon>Chlorophyta</taxon>
        <taxon>core chlorophytes</taxon>
        <taxon>Chlorophyceae</taxon>
        <taxon>CS clade</taxon>
        <taxon>Sphaeropleales</taxon>
        <taxon>Scenedesmaceae</taxon>
        <taxon>Tetradesmus</taxon>
    </lineage>
</organism>
<protein>
    <recommendedName>
        <fullName evidence="3">TraB domain-containing protein</fullName>
    </recommendedName>
</protein>
<evidence type="ECO:0000313" key="2">
    <source>
        <dbReference type="Proteomes" id="UP000256970"/>
    </source>
</evidence>
<reference evidence="1 2" key="1">
    <citation type="submission" date="2016-10" db="EMBL/GenBank/DDBJ databases">
        <authorList>
            <person name="Cai Z."/>
        </authorList>
    </citation>
    <scope>NUCLEOTIDE SEQUENCE [LARGE SCALE GENOMIC DNA]</scope>
</reference>
<dbReference type="PANTHER" id="PTHR21530:SF7">
    <property type="entry name" value="TRAB DOMAIN-CONTAINING PROTEIN"/>
    <property type="match status" value="1"/>
</dbReference>
<dbReference type="Pfam" id="PF01963">
    <property type="entry name" value="TraB_PrgY_gumN"/>
    <property type="match status" value="1"/>
</dbReference>
<dbReference type="CDD" id="cd14726">
    <property type="entry name" value="TraB_PrgY-like"/>
    <property type="match status" value="1"/>
</dbReference>
<keyword evidence="2" id="KW-1185">Reference proteome</keyword>
<dbReference type="EMBL" id="FNXT01000989">
    <property type="protein sequence ID" value="SZX70442.1"/>
    <property type="molecule type" value="Genomic_DNA"/>
</dbReference>
<dbReference type="STRING" id="3088.A0A383W022"/>
<dbReference type="AlphaFoldDB" id="A0A383W022"/>
<dbReference type="Proteomes" id="UP000256970">
    <property type="component" value="Unassembled WGS sequence"/>
</dbReference>
<gene>
    <name evidence="1" type="ORF">BQ4739_LOCUS10655</name>
</gene>